<protein>
    <submittedName>
        <fullName evidence="2">Uncharacterized protein</fullName>
    </submittedName>
</protein>
<proteinExistence type="predicted"/>
<evidence type="ECO:0000313" key="2">
    <source>
        <dbReference type="EMBL" id="MCI87226.1"/>
    </source>
</evidence>
<reference evidence="2 3" key="1">
    <citation type="journal article" date="2018" name="Front. Plant Sci.">
        <title>Red Clover (Trifolium pratense) and Zigzag Clover (T. medium) - A Picture of Genomic Similarities and Differences.</title>
        <authorList>
            <person name="Dluhosova J."/>
            <person name="Istvanek J."/>
            <person name="Nedelnik J."/>
            <person name="Repkova J."/>
        </authorList>
    </citation>
    <scope>NUCLEOTIDE SEQUENCE [LARGE SCALE GENOMIC DNA]</scope>
    <source>
        <strain evidence="3">cv. 10/8</strain>
        <tissue evidence="2">Leaf</tissue>
    </source>
</reference>
<feature type="region of interest" description="Disordered" evidence="1">
    <location>
        <begin position="20"/>
        <end position="41"/>
    </location>
</feature>
<evidence type="ECO:0000313" key="3">
    <source>
        <dbReference type="Proteomes" id="UP000265520"/>
    </source>
</evidence>
<dbReference type="AlphaFoldDB" id="A0A392VFQ7"/>
<feature type="non-terminal residue" evidence="2">
    <location>
        <position position="1"/>
    </location>
</feature>
<organism evidence="2 3">
    <name type="scientific">Trifolium medium</name>
    <dbReference type="NCBI Taxonomy" id="97028"/>
    <lineage>
        <taxon>Eukaryota</taxon>
        <taxon>Viridiplantae</taxon>
        <taxon>Streptophyta</taxon>
        <taxon>Embryophyta</taxon>
        <taxon>Tracheophyta</taxon>
        <taxon>Spermatophyta</taxon>
        <taxon>Magnoliopsida</taxon>
        <taxon>eudicotyledons</taxon>
        <taxon>Gunneridae</taxon>
        <taxon>Pentapetalae</taxon>
        <taxon>rosids</taxon>
        <taxon>fabids</taxon>
        <taxon>Fabales</taxon>
        <taxon>Fabaceae</taxon>
        <taxon>Papilionoideae</taxon>
        <taxon>50 kb inversion clade</taxon>
        <taxon>NPAAA clade</taxon>
        <taxon>Hologalegina</taxon>
        <taxon>IRL clade</taxon>
        <taxon>Trifolieae</taxon>
        <taxon>Trifolium</taxon>
    </lineage>
</organism>
<dbReference type="EMBL" id="LXQA011160735">
    <property type="protein sequence ID" value="MCI87226.1"/>
    <property type="molecule type" value="Genomic_DNA"/>
</dbReference>
<feature type="compositionally biased region" description="Polar residues" evidence="1">
    <location>
        <begin position="30"/>
        <end position="41"/>
    </location>
</feature>
<comment type="caution">
    <text evidence="2">The sequence shown here is derived from an EMBL/GenBank/DDBJ whole genome shotgun (WGS) entry which is preliminary data.</text>
</comment>
<accession>A0A392VFQ7</accession>
<dbReference type="Proteomes" id="UP000265520">
    <property type="component" value="Unassembled WGS sequence"/>
</dbReference>
<name>A0A392VFQ7_9FABA</name>
<evidence type="ECO:0000256" key="1">
    <source>
        <dbReference type="SAM" id="MobiDB-lite"/>
    </source>
</evidence>
<sequence length="41" mass="4255">NLVVLMLPARCVRTVAQGVTARAPNLGGLDTTTSRSSPPPH</sequence>
<keyword evidence="3" id="KW-1185">Reference proteome</keyword>